<evidence type="ECO:0000256" key="7">
    <source>
        <dbReference type="PIRSR" id="PIRSR604808-3"/>
    </source>
</evidence>
<evidence type="ECO:0000256" key="6">
    <source>
        <dbReference type="PIRSR" id="PIRSR604808-2"/>
    </source>
</evidence>
<dbReference type="InterPro" id="IPR036691">
    <property type="entry name" value="Endo/exonu/phosph_ase_sf"/>
</dbReference>
<dbReference type="Gene3D" id="3.60.10.10">
    <property type="entry name" value="Endonuclease/exonuclease/phosphatase"/>
    <property type="match status" value="1"/>
</dbReference>
<feature type="site" description="Important for catalytic activity" evidence="7">
    <location>
        <position position="237"/>
    </location>
</feature>
<dbReference type="eggNOG" id="COG0708">
    <property type="taxonomic scope" value="Bacteria"/>
</dbReference>
<feature type="active site" description="Proton donor/acceptor" evidence="5">
    <location>
        <position position="166"/>
    </location>
</feature>
<evidence type="ECO:0000259" key="8">
    <source>
        <dbReference type="Pfam" id="PF03372"/>
    </source>
</evidence>
<accession>K9W2H7</accession>
<evidence type="ECO:0000313" key="9">
    <source>
        <dbReference type="EMBL" id="AFZ13967.1"/>
    </source>
</evidence>
<dbReference type="InterPro" id="IPR005135">
    <property type="entry name" value="Endo/exonuclease/phosphatase"/>
</dbReference>
<dbReference type="PANTHER" id="PTHR43250">
    <property type="entry name" value="EXODEOXYRIBONUCLEASE III"/>
    <property type="match status" value="1"/>
</dbReference>
<dbReference type="PATRIC" id="fig|1173022.3.peg.3385"/>
<dbReference type="PANTHER" id="PTHR43250:SF2">
    <property type="entry name" value="EXODEOXYRIBONUCLEASE III"/>
    <property type="match status" value="1"/>
</dbReference>
<dbReference type="PROSITE" id="PS51435">
    <property type="entry name" value="AP_NUCLEASE_F1_4"/>
    <property type="match status" value="1"/>
</dbReference>
<keyword evidence="3 9" id="KW-0378">Hydrolase</keyword>
<comment type="similarity">
    <text evidence="1">Belongs to the DNA repair enzymes AP/ExoA family.</text>
</comment>
<dbReference type="EMBL" id="CP003620">
    <property type="protein sequence ID" value="AFZ13967.1"/>
    <property type="molecule type" value="Genomic_DNA"/>
</dbReference>
<evidence type="ECO:0000256" key="3">
    <source>
        <dbReference type="ARBA" id="ARBA00022801"/>
    </source>
</evidence>
<feature type="binding site" evidence="6">
    <location>
        <position position="166"/>
    </location>
    <ligand>
        <name>Mg(2+)</name>
        <dbReference type="ChEBI" id="CHEBI:18420"/>
        <label>1</label>
    </ligand>
</feature>
<evidence type="ECO:0000256" key="5">
    <source>
        <dbReference type="PIRSR" id="PIRSR604808-1"/>
    </source>
</evidence>
<dbReference type="STRING" id="1173022.Cri9333_3129"/>
<dbReference type="GO" id="GO:0046872">
    <property type="term" value="F:metal ion binding"/>
    <property type="evidence" value="ECO:0007669"/>
    <property type="project" value="UniProtKB-KW"/>
</dbReference>
<name>K9W2H7_9CYAN</name>
<keyword evidence="4 6" id="KW-0460">Magnesium</keyword>
<dbReference type="InterPro" id="IPR037493">
    <property type="entry name" value="ExoIII-like"/>
</dbReference>
<proteinExistence type="inferred from homology"/>
<evidence type="ECO:0000313" key="10">
    <source>
        <dbReference type="Proteomes" id="UP000010472"/>
    </source>
</evidence>
<feature type="active site" evidence="5">
    <location>
        <position position="112"/>
    </location>
</feature>
<dbReference type="Pfam" id="PF03372">
    <property type="entry name" value="Exo_endo_phos"/>
    <property type="match status" value="1"/>
</dbReference>
<dbReference type="CDD" id="cd09086">
    <property type="entry name" value="ExoIII-like_AP-endo"/>
    <property type="match status" value="1"/>
</dbReference>
<dbReference type="HOGENOM" id="CLU_027539_0_1_3"/>
<dbReference type="AlphaFoldDB" id="K9W2H7"/>
<gene>
    <name evidence="9" type="ORF">Cri9333_3129</name>
</gene>
<feature type="domain" description="Endonuclease/exonuclease/phosphatase" evidence="8">
    <location>
        <begin position="4"/>
        <end position="267"/>
    </location>
</feature>
<keyword evidence="6" id="KW-0464">Manganese</keyword>
<dbReference type="KEGG" id="cep:Cri9333_3129"/>
<dbReference type="GO" id="GO:0008311">
    <property type="term" value="F:double-stranded DNA 3'-5' DNA exonuclease activity"/>
    <property type="evidence" value="ECO:0007669"/>
    <property type="project" value="UniProtKB-EC"/>
</dbReference>
<feature type="binding site" evidence="6">
    <location>
        <position position="266"/>
    </location>
    <ligand>
        <name>Mg(2+)</name>
        <dbReference type="ChEBI" id="CHEBI:18420"/>
        <label>1</label>
    </ligand>
</feature>
<feature type="site" description="Interaction with DNA substrate" evidence="7">
    <location>
        <position position="267"/>
    </location>
</feature>
<comment type="cofactor">
    <cofactor evidence="6">
        <name>Mg(2+)</name>
        <dbReference type="ChEBI" id="CHEBI:18420"/>
    </cofactor>
    <cofactor evidence="6">
        <name>Mn(2+)</name>
        <dbReference type="ChEBI" id="CHEBI:29035"/>
    </cofactor>
    <text evidence="6">Probably binds two magnesium or manganese ions per subunit.</text>
</comment>
<dbReference type="EC" id="3.1.11.2" evidence="9"/>
<dbReference type="GO" id="GO:0006281">
    <property type="term" value="P:DNA repair"/>
    <property type="evidence" value="ECO:0007669"/>
    <property type="project" value="InterPro"/>
</dbReference>
<dbReference type="RefSeq" id="WP_015204075.1">
    <property type="nucleotide sequence ID" value="NC_019753.1"/>
</dbReference>
<organism evidence="9 10">
    <name type="scientific">Crinalium epipsammum PCC 9333</name>
    <dbReference type="NCBI Taxonomy" id="1173022"/>
    <lineage>
        <taxon>Bacteria</taxon>
        <taxon>Bacillati</taxon>
        <taxon>Cyanobacteriota</taxon>
        <taxon>Cyanophyceae</taxon>
        <taxon>Gomontiellales</taxon>
        <taxon>Gomontiellaceae</taxon>
        <taxon>Crinalium</taxon>
    </lineage>
</organism>
<protein>
    <submittedName>
        <fullName evidence="9">Exodeoxyribonuclease III</fullName>
        <ecNumber evidence="9">3.1.11.2</ecNumber>
    </submittedName>
</protein>
<dbReference type="InterPro" id="IPR004808">
    <property type="entry name" value="AP_endonuc_1"/>
</dbReference>
<evidence type="ECO:0000256" key="1">
    <source>
        <dbReference type="ARBA" id="ARBA00007092"/>
    </source>
</evidence>
<keyword evidence="10" id="KW-1185">Reference proteome</keyword>
<dbReference type="OrthoDB" id="9803914at2"/>
<dbReference type="Proteomes" id="UP000010472">
    <property type="component" value="Chromosome"/>
</dbReference>
<feature type="binding site" evidence="6">
    <location>
        <position position="267"/>
    </location>
    <ligand>
        <name>Mg(2+)</name>
        <dbReference type="ChEBI" id="CHEBI:18420"/>
        <label>1</label>
    </ligand>
</feature>
<sequence length="276" mass="31362">MQIATWNVNSIRTRLDHVVQWLQDNPVDALCLQETKVVDDKFPRTLLEELGYHVYTSGQKSYNGVAIISRPPLTDVSTGFTAILGEDVVGDLDEQKRVITGVIDGIRIINLYVPNGSAVGSEKYEYKLRWLKVLREYLQTLLTNKTLAVPGEQVEREGIEICICGDFNIAPEDKDIHDPAPYKGRIMASELERQALIAILELGFADAFRKFNQETGNYTWWDYRTGGFRHNRGWRIDHHYLTPALYKKSISCTIDVAPRKLTQPSDHTPVIVSLSK</sequence>
<dbReference type="NCBIfam" id="TIGR00633">
    <property type="entry name" value="xth"/>
    <property type="match status" value="1"/>
</dbReference>
<feature type="binding site" evidence="6">
    <location>
        <position position="34"/>
    </location>
    <ligand>
        <name>Mg(2+)</name>
        <dbReference type="ChEBI" id="CHEBI:18420"/>
        <label>1</label>
    </ligand>
</feature>
<feature type="site" description="Transition state stabilizer" evidence="7">
    <location>
        <position position="168"/>
    </location>
</feature>
<feature type="binding site" evidence="6">
    <location>
        <position position="168"/>
    </location>
    <ligand>
        <name>Mg(2+)</name>
        <dbReference type="ChEBI" id="CHEBI:18420"/>
        <label>1</label>
    </ligand>
</feature>
<reference evidence="9 10" key="1">
    <citation type="submission" date="2012-06" db="EMBL/GenBank/DDBJ databases">
        <title>Finished chromosome of genome of Crinalium epipsammum PCC 9333.</title>
        <authorList>
            <consortium name="US DOE Joint Genome Institute"/>
            <person name="Gugger M."/>
            <person name="Coursin T."/>
            <person name="Rippka R."/>
            <person name="Tandeau De Marsac N."/>
            <person name="Huntemann M."/>
            <person name="Wei C.-L."/>
            <person name="Han J."/>
            <person name="Detter J.C."/>
            <person name="Han C."/>
            <person name="Tapia R."/>
            <person name="Davenport K."/>
            <person name="Daligault H."/>
            <person name="Erkkila T."/>
            <person name="Gu W."/>
            <person name="Munk A.C.C."/>
            <person name="Teshima H."/>
            <person name="Xu Y."/>
            <person name="Chain P."/>
            <person name="Chen A."/>
            <person name="Krypides N."/>
            <person name="Mavromatis K."/>
            <person name="Markowitz V."/>
            <person name="Szeto E."/>
            <person name="Ivanova N."/>
            <person name="Mikhailova N."/>
            <person name="Ovchinnikova G."/>
            <person name="Pagani I."/>
            <person name="Pati A."/>
            <person name="Goodwin L."/>
            <person name="Peters L."/>
            <person name="Pitluck S."/>
            <person name="Woyke T."/>
            <person name="Kerfeld C."/>
        </authorList>
    </citation>
    <scope>NUCLEOTIDE SEQUENCE [LARGE SCALE GENOMIC DNA]</scope>
    <source>
        <strain evidence="9 10">PCC 9333</strain>
    </source>
</reference>
<evidence type="ECO:0000256" key="4">
    <source>
        <dbReference type="ARBA" id="ARBA00022842"/>
    </source>
</evidence>
<feature type="active site" description="Proton acceptor" evidence="5">
    <location>
        <position position="267"/>
    </location>
</feature>
<feature type="binding site" evidence="6">
    <location>
        <position position="7"/>
    </location>
    <ligand>
        <name>Mg(2+)</name>
        <dbReference type="ChEBI" id="CHEBI:18420"/>
        <label>1</label>
    </ligand>
</feature>
<evidence type="ECO:0000256" key="2">
    <source>
        <dbReference type="ARBA" id="ARBA00022723"/>
    </source>
</evidence>
<dbReference type="NCBIfam" id="TIGR00195">
    <property type="entry name" value="exoDNase_III"/>
    <property type="match status" value="1"/>
</dbReference>
<keyword evidence="2 6" id="KW-0479">Metal-binding</keyword>
<dbReference type="SUPFAM" id="SSF56219">
    <property type="entry name" value="DNase I-like"/>
    <property type="match status" value="1"/>
</dbReference>